<dbReference type="EMBL" id="CM055092">
    <property type="protein sequence ID" value="KAJ7571388.1"/>
    <property type="molecule type" value="Genomic_DNA"/>
</dbReference>
<comment type="caution">
    <text evidence="1">The sequence shown here is derived from an EMBL/GenBank/DDBJ whole genome shotgun (WGS) entry which is preliminary data.</text>
</comment>
<organism evidence="1 2">
    <name type="scientific">Diphasiastrum complanatum</name>
    <name type="common">Issler's clubmoss</name>
    <name type="synonym">Lycopodium complanatum</name>
    <dbReference type="NCBI Taxonomy" id="34168"/>
    <lineage>
        <taxon>Eukaryota</taxon>
        <taxon>Viridiplantae</taxon>
        <taxon>Streptophyta</taxon>
        <taxon>Embryophyta</taxon>
        <taxon>Tracheophyta</taxon>
        <taxon>Lycopodiopsida</taxon>
        <taxon>Lycopodiales</taxon>
        <taxon>Lycopodiaceae</taxon>
        <taxon>Lycopodioideae</taxon>
        <taxon>Diphasiastrum</taxon>
    </lineage>
</organism>
<evidence type="ECO:0000313" key="2">
    <source>
        <dbReference type="Proteomes" id="UP001162992"/>
    </source>
</evidence>
<name>A0ACC2EY83_DIPCM</name>
<dbReference type="Proteomes" id="UP001162992">
    <property type="component" value="Chromosome 1"/>
</dbReference>
<gene>
    <name evidence="1" type="ORF">O6H91_01G161800</name>
</gene>
<sequence length="101" mass="11475">MVSHPLANPMNKICIIIVPQLLEYHCLCMNLYSCIVKGTLGSMLKVRGLFTYISNFYCISACRNCSITSSHLVIGVWCSVFHQVWENSKIYSLTFCLLHPL</sequence>
<evidence type="ECO:0000313" key="1">
    <source>
        <dbReference type="EMBL" id="KAJ7571388.1"/>
    </source>
</evidence>
<accession>A0ACC2EY83</accession>
<reference evidence="2" key="1">
    <citation type="journal article" date="2024" name="Proc. Natl. Acad. Sci. U.S.A.">
        <title>Extraordinary preservation of gene collinearity over three hundred million years revealed in homosporous lycophytes.</title>
        <authorList>
            <person name="Li C."/>
            <person name="Wickell D."/>
            <person name="Kuo L.Y."/>
            <person name="Chen X."/>
            <person name="Nie B."/>
            <person name="Liao X."/>
            <person name="Peng D."/>
            <person name="Ji J."/>
            <person name="Jenkins J."/>
            <person name="Williams M."/>
            <person name="Shu S."/>
            <person name="Plott C."/>
            <person name="Barry K."/>
            <person name="Rajasekar S."/>
            <person name="Grimwood J."/>
            <person name="Han X."/>
            <person name="Sun S."/>
            <person name="Hou Z."/>
            <person name="He W."/>
            <person name="Dai G."/>
            <person name="Sun C."/>
            <person name="Schmutz J."/>
            <person name="Leebens-Mack J.H."/>
            <person name="Li F.W."/>
            <person name="Wang L."/>
        </authorList>
    </citation>
    <scope>NUCLEOTIDE SEQUENCE [LARGE SCALE GENOMIC DNA]</scope>
    <source>
        <strain evidence="2">cv. PW_Plant_1</strain>
    </source>
</reference>
<protein>
    <submittedName>
        <fullName evidence="1">Uncharacterized protein</fullName>
    </submittedName>
</protein>
<keyword evidence="2" id="KW-1185">Reference proteome</keyword>
<proteinExistence type="predicted"/>